<dbReference type="PRINTS" id="PR00696">
    <property type="entry name" value="RSOLVASERUVC"/>
</dbReference>
<dbReference type="GO" id="GO:0005737">
    <property type="term" value="C:cytoplasm"/>
    <property type="evidence" value="ECO:0007669"/>
    <property type="project" value="UniProtKB-SubCell"/>
</dbReference>
<dbReference type="EC" id="3.1.21.10" evidence="13 14"/>
<comment type="catalytic activity">
    <reaction evidence="12 13">
        <text>Endonucleolytic cleavage at a junction such as a reciprocal single-stranded crossover between two homologous DNA duplexes (Holliday junction).</text>
        <dbReference type="EC" id="3.1.21.10"/>
    </reaction>
</comment>
<evidence type="ECO:0000256" key="14">
    <source>
        <dbReference type="NCBIfam" id="TIGR00228"/>
    </source>
</evidence>
<feature type="active site" evidence="13">
    <location>
        <position position="5"/>
    </location>
</feature>
<keyword evidence="3 13" id="KW-0540">Nuclease</keyword>
<evidence type="ECO:0000256" key="7">
    <source>
        <dbReference type="ARBA" id="ARBA00022801"/>
    </source>
</evidence>
<feature type="binding site" evidence="13">
    <location>
        <position position="5"/>
    </location>
    <ligand>
        <name>Mg(2+)</name>
        <dbReference type="ChEBI" id="CHEBI:18420"/>
        <label>1</label>
    </ligand>
</feature>
<dbReference type="PANTHER" id="PTHR30194">
    <property type="entry name" value="CROSSOVER JUNCTION ENDODEOXYRIBONUCLEASE RUVC"/>
    <property type="match status" value="1"/>
</dbReference>
<reference evidence="15 16" key="1">
    <citation type="journal article" date="2015" name="Nature">
        <title>rRNA introns, odd ribosomes, and small enigmatic genomes across a large radiation of phyla.</title>
        <authorList>
            <person name="Brown C.T."/>
            <person name="Hug L.A."/>
            <person name="Thomas B.C."/>
            <person name="Sharon I."/>
            <person name="Castelle C.J."/>
            <person name="Singh A."/>
            <person name="Wilkins M.J."/>
            <person name="Williams K.H."/>
            <person name="Banfield J.F."/>
        </authorList>
    </citation>
    <scope>NUCLEOTIDE SEQUENCE [LARGE SCALE GENOMIC DNA]</scope>
</reference>
<keyword evidence="7 13" id="KW-0378">Hydrolase</keyword>
<keyword evidence="6 13" id="KW-0227">DNA damage</keyword>
<dbReference type="AlphaFoldDB" id="A0A0G0V7K0"/>
<keyword evidence="2 13" id="KW-0963">Cytoplasm</keyword>
<evidence type="ECO:0000256" key="2">
    <source>
        <dbReference type="ARBA" id="ARBA00022490"/>
    </source>
</evidence>
<comment type="similarity">
    <text evidence="1 13">Belongs to the RuvC family.</text>
</comment>
<evidence type="ECO:0000256" key="1">
    <source>
        <dbReference type="ARBA" id="ARBA00009518"/>
    </source>
</evidence>
<dbReference type="PATRIC" id="fig|1618997.3.peg.1321"/>
<evidence type="ECO:0000256" key="6">
    <source>
        <dbReference type="ARBA" id="ARBA00022763"/>
    </source>
</evidence>
<dbReference type="SUPFAM" id="SSF53098">
    <property type="entry name" value="Ribonuclease H-like"/>
    <property type="match status" value="1"/>
</dbReference>
<feature type="active site" evidence="13">
    <location>
        <position position="65"/>
    </location>
</feature>
<keyword evidence="4 13" id="KW-0479">Metal-binding</keyword>
<accession>A0A0G0V7K0</accession>
<feature type="active site" evidence="13">
    <location>
        <position position="138"/>
    </location>
</feature>
<comment type="subcellular location">
    <subcellularLocation>
        <location evidence="13">Cytoplasm</location>
    </subcellularLocation>
</comment>
<evidence type="ECO:0000256" key="10">
    <source>
        <dbReference type="ARBA" id="ARBA00023172"/>
    </source>
</evidence>
<dbReference type="GO" id="GO:0008821">
    <property type="term" value="F:crossover junction DNA endonuclease activity"/>
    <property type="evidence" value="ECO:0007669"/>
    <property type="project" value="UniProtKB-UniRule"/>
</dbReference>
<keyword evidence="9 13" id="KW-0238">DNA-binding</keyword>
<dbReference type="InterPro" id="IPR002176">
    <property type="entry name" value="X-over_junc_endoDNase_RuvC"/>
</dbReference>
<evidence type="ECO:0000256" key="11">
    <source>
        <dbReference type="ARBA" id="ARBA00023204"/>
    </source>
</evidence>
<proteinExistence type="inferred from homology"/>
<dbReference type="Gene3D" id="3.30.420.10">
    <property type="entry name" value="Ribonuclease H-like superfamily/Ribonuclease H"/>
    <property type="match status" value="1"/>
</dbReference>
<dbReference type="PANTHER" id="PTHR30194:SF3">
    <property type="entry name" value="CROSSOVER JUNCTION ENDODEOXYRIBONUCLEASE RUVC"/>
    <property type="match status" value="1"/>
</dbReference>
<evidence type="ECO:0000256" key="8">
    <source>
        <dbReference type="ARBA" id="ARBA00022842"/>
    </source>
</evidence>
<dbReference type="InterPro" id="IPR012337">
    <property type="entry name" value="RNaseH-like_sf"/>
</dbReference>
<keyword evidence="8 13" id="KW-0460">Magnesium</keyword>
<dbReference type="InterPro" id="IPR036397">
    <property type="entry name" value="RNaseH_sf"/>
</dbReference>
<evidence type="ECO:0000256" key="13">
    <source>
        <dbReference type="HAMAP-Rule" id="MF_00034"/>
    </source>
</evidence>
<organism evidence="15 16">
    <name type="scientific">Candidatus Uhrbacteria bacterium GW2011_GWF2_41_16</name>
    <dbReference type="NCBI Taxonomy" id="1618997"/>
    <lineage>
        <taxon>Bacteria</taxon>
        <taxon>Candidatus Uhriibacteriota</taxon>
    </lineage>
</organism>
<comment type="subunit">
    <text evidence="13">Homodimer which binds Holliday junction (HJ) DNA. The HJ becomes 2-fold symmetrical on binding to RuvC with unstacked arms; it has a different conformation from HJ DNA in complex with RuvA. In the full resolvosome a probable DNA-RuvA(4)-RuvB(12)-RuvC(2) complex forms which resolves the HJ.</text>
</comment>
<comment type="cofactor">
    <cofactor evidence="13">
        <name>Mg(2+)</name>
        <dbReference type="ChEBI" id="CHEBI:18420"/>
    </cofactor>
    <text evidence="13">Binds 2 Mg(2+) ion per subunit.</text>
</comment>
<comment type="function">
    <text evidence="13">The RuvA-RuvB-RuvC complex processes Holliday junction (HJ) DNA during genetic recombination and DNA repair. Endonuclease that resolves HJ intermediates. Cleaves cruciform DNA by making single-stranded nicks across the HJ at symmetrical positions within the homologous arms, yielding a 5'-phosphate and a 3'-hydroxyl group; requires a central core of homology in the junction. The consensus cleavage sequence is 5'-(A/T)TT(C/G)-3'. Cleavage occurs on the 3'-side of the TT dinucleotide at the point of strand exchange. HJ branch migration catalyzed by RuvA-RuvB allows RuvC to scan DNA until it finds its consensus sequence, where it cleaves and resolves the cruciform DNA.</text>
</comment>
<evidence type="ECO:0000256" key="3">
    <source>
        <dbReference type="ARBA" id="ARBA00022722"/>
    </source>
</evidence>
<feature type="binding site" evidence="13">
    <location>
        <position position="65"/>
    </location>
    <ligand>
        <name>Mg(2+)</name>
        <dbReference type="ChEBI" id="CHEBI:18420"/>
        <label>2</label>
    </ligand>
</feature>
<evidence type="ECO:0000313" key="15">
    <source>
        <dbReference type="EMBL" id="KKR95641.1"/>
    </source>
</evidence>
<dbReference type="CDD" id="cd16962">
    <property type="entry name" value="RuvC"/>
    <property type="match status" value="1"/>
</dbReference>
<name>A0A0G0V7K0_9BACT</name>
<dbReference type="FunFam" id="3.30.420.10:FF:000002">
    <property type="entry name" value="Crossover junction endodeoxyribonuclease RuvC"/>
    <property type="match status" value="1"/>
</dbReference>
<sequence length="158" mass="17592">MLGIDPGTIVTGFGFVDEEDNHLFYINSGTINLSQKSDIGIRFQQIYNEVEKLIQSFKPNAVIMEKGFYSKNVQTVIKLAQVNGIIMLASVNAAIPVLEYTPLEVKLAVVGYGAAKKEQVQHMVSHILRMDKPISSHHEADALGVAICHLHRKVKYKK</sequence>
<evidence type="ECO:0000256" key="9">
    <source>
        <dbReference type="ARBA" id="ARBA00023125"/>
    </source>
</evidence>
<dbReference type="Proteomes" id="UP000034746">
    <property type="component" value="Unassembled WGS sequence"/>
</dbReference>
<gene>
    <name evidence="13" type="primary">ruvC</name>
    <name evidence="15" type="ORF">UU48_C0046G0003</name>
</gene>
<dbReference type="GO" id="GO:0003677">
    <property type="term" value="F:DNA binding"/>
    <property type="evidence" value="ECO:0007669"/>
    <property type="project" value="UniProtKB-KW"/>
</dbReference>
<feature type="binding site" evidence="13">
    <location>
        <position position="138"/>
    </location>
    <ligand>
        <name>Mg(2+)</name>
        <dbReference type="ChEBI" id="CHEBI:18420"/>
        <label>1</label>
    </ligand>
</feature>
<dbReference type="GO" id="GO:0048476">
    <property type="term" value="C:Holliday junction resolvase complex"/>
    <property type="evidence" value="ECO:0007669"/>
    <property type="project" value="UniProtKB-UniRule"/>
</dbReference>
<dbReference type="GO" id="GO:0006281">
    <property type="term" value="P:DNA repair"/>
    <property type="evidence" value="ECO:0007669"/>
    <property type="project" value="UniProtKB-UniRule"/>
</dbReference>
<keyword evidence="10 13" id="KW-0233">DNA recombination</keyword>
<dbReference type="GO" id="GO:0006310">
    <property type="term" value="P:DNA recombination"/>
    <property type="evidence" value="ECO:0007669"/>
    <property type="project" value="UniProtKB-UniRule"/>
</dbReference>
<evidence type="ECO:0000256" key="12">
    <source>
        <dbReference type="ARBA" id="ARBA00029354"/>
    </source>
</evidence>
<dbReference type="Pfam" id="PF02075">
    <property type="entry name" value="RuvC"/>
    <property type="match status" value="1"/>
</dbReference>
<keyword evidence="11 13" id="KW-0234">DNA repair</keyword>
<comment type="caution">
    <text evidence="15">The sequence shown here is derived from an EMBL/GenBank/DDBJ whole genome shotgun (WGS) entry which is preliminary data.</text>
</comment>
<dbReference type="EMBL" id="LCAU01000046">
    <property type="protein sequence ID" value="KKR95641.1"/>
    <property type="molecule type" value="Genomic_DNA"/>
</dbReference>
<dbReference type="HAMAP" id="MF_00034">
    <property type="entry name" value="RuvC"/>
    <property type="match status" value="1"/>
</dbReference>
<protein>
    <recommendedName>
        <fullName evidence="13 14">Crossover junction endodeoxyribonuclease RuvC</fullName>
        <ecNumber evidence="13 14">3.1.21.10</ecNumber>
    </recommendedName>
    <alternativeName>
        <fullName evidence="13">Holliday junction nuclease RuvC</fullName>
    </alternativeName>
    <alternativeName>
        <fullName evidence="13">Holliday junction resolvase RuvC</fullName>
    </alternativeName>
</protein>
<keyword evidence="5 13" id="KW-0255">Endonuclease</keyword>
<evidence type="ECO:0000313" key="16">
    <source>
        <dbReference type="Proteomes" id="UP000034746"/>
    </source>
</evidence>
<dbReference type="GO" id="GO:0000287">
    <property type="term" value="F:magnesium ion binding"/>
    <property type="evidence" value="ECO:0007669"/>
    <property type="project" value="UniProtKB-UniRule"/>
</dbReference>
<dbReference type="NCBIfam" id="TIGR00228">
    <property type="entry name" value="ruvC"/>
    <property type="match status" value="1"/>
</dbReference>
<evidence type="ECO:0000256" key="5">
    <source>
        <dbReference type="ARBA" id="ARBA00022759"/>
    </source>
</evidence>
<evidence type="ECO:0000256" key="4">
    <source>
        <dbReference type="ARBA" id="ARBA00022723"/>
    </source>
</evidence>